<dbReference type="Proteomes" id="UP000194360">
    <property type="component" value="Unassembled WGS sequence"/>
</dbReference>
<dbReference type="EMBL" id="MIGB01000058">
    <property type="protein sequence ID" value="OSY35094.1"/>
    <property type="molecule type" value="Genomic_DNA"/>
</dbReference>
<reference evidence="2 3" key="1">
    <citation type="submission" date="2016-09" db="EMBL/GenBank/DDBJ databases">
        <title>Pseudonocardia autotrophica DSM535, a candidate organism with high potential of specific P450 cytochromes.</title>
        <authorList>
            <person name="Grumaz C."/>
            <person name="Vainshtein Y."/>
            <person name="Kirstahler P."/>
            <person name="Sohn K."/>
        </authorList>
    </citation>
    <scope>NUCLEOTIDE SEQUENCE [LARGE SCALE GENOMIC DNA]</scope>
    <source>
        <strain evidence="2 3">DSM 535</strain>
    </source>
</reference>
<dbReference type="RefSeq" id="WP_085916384.1">
    <property type="nucleotide sequence ID" value="NZ_AP018920.1"/>
</dbReference>
<accession>A0A1Y2MIJ7</accession>
<feature type="compositionally biased region" description="Low complexity" evidence="1">
    <location>
        <begin position="18"/>
        <end position="29"/>
    </location>
</feature>
<evidence type="ECO:0000256" key="1">
    <source>
        <dbReference type="SAM" id="MobiDB-lite"/>
    </source>
</evidence>
<organism evidence="2 3">
    <name type="scientific">Pseudonocardia autotrophica</name>
    <name type="common">Amycolata autotrophica</name>
    <name type="synonym">Nocardia autotrophica</name>
    <dbReference type="NCBI Taxonomy" id="2074"/>
    <lineage>
        <taxon>Bacteria</taxon>
        <taxon>Bacillati</taxon>
        <taxon>Actinomycetota</taxon>
        <taxon>Actinomycetes</taxon>
        <taxon>Pseudonocardiales</taxon>
        <taxon>Pseudonocardiaceae</taxon>
        <taxon>Pseudonocardia</taxon>
    </lineage>
</organism>
<feature type="compositionally biased region" description="Low complexity" evidence="1">
    <location>
        <begin position="44"/>
        <end position="80"/>
    </location>
</feature>
<gene>
    <name evidence="2" type="ORF">BG845_06327</name>
</gene>
<comment type="caution">
    <text evidence="2">The sequence shown here is derived from an EMBL/GenBank/DDBJ whole genome shotgun (WGS) entry which is preliminary data.</text>
</comment>
<evidence type="ECO:0000313" key="3">
    <source>
        <dbReference type="Proteomes" id="UP000194360"/>
    </source>
</evidence>
<sequence>MSTTANTAKPAGRRPRRSTTPLTTVDTTPDPTPDDVAVAEVEDTATTSPTAPAEAVTPTDDVSPADTPAAESATPAAAEAPGEEVVVSWSDAVPWLALQVGSRPSVPEISIAVAVWRMLHHSPGATALRLAADAETVGVALDPAVVARVLMRYQRAGIATAVEDGAVTRWSPVSPAQIVAAVQRGMVNAASGVSGLSSGSRGVRAVVGTGGPAGGLRDAVAEYLAAHPGQEFSPTEIARGLGGRSVGAVSKACERLVGDGVAVRTCDRPSRYQHTAPATTDAVGAEITTTAISTDDGVESER</sequence>
<proteinExistence type="predicted"/>
<dbReference type="AlphaFoldDB" id="A0A1Y2MIJ7"/>
<keyword evidence="3" id="KW-1185">Reference proteome</keyword>
<name>A0A1Y2MIJ7_PSEAH</name>
<dbReference type="OrthoDB" id="3623544at2"/>
<feature type="region of interest" description="Disordered" evidence="1">
    <location>
        <begin position="1"/>
        <end position="81"/>
    </location>
</feature>
<dbReference type="STRING" id="2074.BG845_06327"/>
<evidence type="ECO:0000313" key="2">
    <source>
        <dbReference type="EMBL" id="OSY35094.1"/>
    </source>
</evidence>
<protein>
    <submittedName>
        <fullName evidence="2">Uncharacterized protein</fullName>
    </submittedName>
</protein>